<dbReference type="GO" id="GO:0006352">
    <property type="term" value="P:DNA-templated transcription initiation"/>
    <property type="evidence" value="ECO:0007669"/>
    <property type="project" value="InterPro"/>
</dbReference>
<name>A0A495IUS9_9SPHI</name>
<dbReference type="Pfam" id="PF08281">
    <property type="entry name" value="Sigma70_r4_2"/>
    <property type="match status" value="1"/>
</dbReference>
<dbReference type="InterPro" id="IPR013249">
    <property type="entry name" value="RNA_pol_sigma70_r4_t2"/>
</dbReference>
<dbReference type="Proteomes" id="UP000268007">
    <property type="component" value="Unassembled WGS sequence"/>
</dbReference>
<keyword evidence="4" id="KW-0804">Transcription</keyword>
<comment type="caution">
    <text evidence="7">The sequence shown here is derived from an EMBL/GenBank/DDBJ whole genome shotgun (WGS) entry which is preliminary data.</text>
</comment>
<reference evidence="7 8" key="1">
    <citation type="submission" date="2018-10" db="EMBL/GenBank/DDBJ databases">
        <title>Genomic Encyclopedia of Archaeal and Bacterial Type Strains, Phase II (KMG-II): from individual species to whole genera.</title>
        <authorList>
            <person name="Goeker M."/>
        </authorList>
    </citation>
    <scope>NUCLEOTIDE SEQUENCE [LARGE SCALE GENOMIC DNA]</scope>
    <source>
        <strain evidence="7 8">DSM 18602</strain>
    </source>
</reference>
<accession>A0A495IUS9</accession>
<organism evidence="7 8">
    <name type="scientific">Mucilaginibacter gracilis</name>
    <dbReference type="NCBI Taxonomy" id="423350"/>
    <lineage>
        <taxon>Bacteria</taxon>
        <taxon>Pseudomonadati</taxon>
        <taxon>Bacteroidota</taxon>
        <taxon>Sphingobacteriia</taxon>
        <taxon>Sphingobacteriales</taxon>
        <taxon>Sphingobacteriaceae</taxon>
        <taxon>Mucilaginibacter</taxon>
    </lineage>
</organism>
<dbReference type="InterPro" id="IPR036388">
    <property type="entry name" value="WH-like_DNA-bd_sf"/>
</dbReference>
<evidence type="ECO:0000256" key="1">
    <source>
        <dbReference type="ARBA" id="ARBA00010641"/>
    </source>
</evidence>
<dbReference type="AlphaFoldDB" id="A0A495IUS9"/>
<proteinExistence type="inferred from homology"/>
<dbReference type="GO" id="GO:0003677">
    <property type="term" value="F:DNA binding"/>
    <property type="evidence" value="ECO:0007669"/>
    <property type="project" value="InterPro"/>
</dbReference>
<evidence type="ECO:0000256" key="2">
    <source>
        <dbReference type="ARBA" id="ARBA00023015"/>
    </source>
</evidence>
<dbReference type="Pfam" id="PF04542">
    <property type="entry name" value="Sigma70_r2"/>
    <property type="match status" value="1"/>
</dbReference>
<dbReference type="SUPFAM" id="SSF88946">
    <property type="entry name" value="Sigma2 domain of RNA polymerase sigma factors"/>
    <property type="match status" value="1"/>
</dbReference>
<dbReference type="GO" id="GO:0016987">
    <property type="term" value="F:sigma factor activity"/>
    <property type="evidence" value="ECO:0007669"/>
    <property type="project" value="UniProtKB-KW"/>
</dbReference>
<feature type="domain" description="RNA polymerase sigma factor 70 region 4 type 2" evidence="6">
    <location>
        <begin position="125"/>
        <end position="174"/>
    </location>
</feature>
<dbReference type="Gene3D" id="1.10.1740.10">
    <property type="match status" value="1"/>
</dbReference>
<dbReference type="NCBIfam" id="TIGR02937">
    <property type="entry name" value="sigma70-ECF"/>
    <property type="match status" value="1"/>
</dbReference>
<sequence>MAAYSTFSDTELFDLFKSGDHAAYKEIYNRYYAALYIHAFKRLQEREECRDIIQELFTNLWLKRAETELSGQLSGYLYTSVRNRIFDLLARKKLKSSYLNSIQEFAATNHITADHRIRQNQLTAIIEQEIQALPTRTREIFELSRKGHFTHREIAEQLDISEQTVKTTVNNALKVLRVKLGTMFFLL</sequence>
<keyword evidence="2" id="KW-0805">Transcription regulation</keyword>
<dbReference type="InterPro" id="IPR013325">
    <property type="entry name" value="RNA_pol_sigma_r2"/>
</dbReference>
<dbReference type="OrthoDB" id="659569at2"/>
<comment type="similarity">
    <text evidence="1">Belongs to the sigma-70 factor family. ECF subfamily.</text>
</comment>
<evidence type="ECO:0000313" key="8">
    <source>
        <dbReference type="Proteomes" id="UP000268007"/>
    </source>
</evidence>
<keyword evidence="8" id="KW-1185">Reference proteome</keyword>
<evidence type="ECO:0000259" key="6">
    <source>
        <dbReference type="Pfam" id="PF08281"/>
    </source>
</evidence>
<dbReference type="InterPro" id="IPR013324">
    <property type="entry name" value="RNA_pol_sigma_r3/r4-like"/>
</dbReference>
<evidence type="ECO:0000259" key="5">
    <source>
        <dbReference type="Pfam" id="PF04542"/>
    </source>
</evidence>
<dbReference type="PANTHER" id="PTHR43133">
    <property type="entry name" value="RNA POLYMERASE ECF-TYPE SIGMA FACTO"/>
    <property type="match status" value="1"/>
</dbReference>
<dbReference type="InterPro" id="IPR039425">
    <property type="entry name" value="RNA_pol_sigma-70-like"/>
</dbReference>
<dbReference type="InterPro" id="IPR014284">
    <property type="entry name" value="RNA_pol_sigma-70_dom"/>
</dbReference>
<dbReference type="InterPro" id="IPR014327">
    <property type="entry name" value="RNA_pol_sigma70_bacteroid"/>
</dbReference>
<dbReference type="NCBIfam" id="TIGR02985">
    <property type="entry name" value="Sig70_bacteroi1"/>
    <property type="match status" value="1"/>
</dbReference>
<dbReference type="RefSeq" id="WP_121195711.1">
    <property type="nucleotide sequence ID" value="NZ_RBKU01000001.1"/>
</dbReference>
<dbReference type="CDD" id="cd06171">
    <property type="entry name" value="Sigma70_r4"/>
    <property type="match status" value="1"/>
</dbReference>
<protein>
    <submittedName>
        <fullName evidence="7">RNA polymerase sigma-70 factor (ECF subfamily)</fullName>
    </submittedName>
</protein>
<dbReference type="SUPFAM" id="SSF88659">
    <property type="entry name" value="Sigma3 and sigma4 domains of RNA polymerase sigma factors"/>
    <property type="match status" value="1"/>
</dbReference>
<evidence type="ECO:0000313" key="7">
    <source>
        <dbReference type="EMBL" id="RKR80061.1"/>
    </source>
</evidence>
<feature type="domain" description="RNA polymerase sigma-70 region 2" evidence="5">
    <location>
        <begin position="27"/>
        <end position="93"/>
    </location>
</feature>
<evidence type="ECO:0000256" key="4">
    <source>
        <dbReference type="ARBA" id="ARBA00023163"/>
    </source>
</evidence>
<gene>
    <name evidence="7" type="ORF">BDD43_0152</name>
</gene>
<dbReference type="EMBL" id="RBKU01000001">
    <property type="protein sequence ID" value="RKR80061.1"/>
    <property type="molecule type" value="Genomic_DNA"/>
</dbReference>
<dbReference type="Gene3D" id="1.10.10.10">
    <property type="entry name" value="Winged helix-like DNA-binding domain superfamily/Winged helix DNA-binding domain"/>
    <property type="match status" value="1"/>
</dbReference>
<dbReference type="PANTHER" id="PTHR43133:SF46">
    <property type="entry name" value="RNA POLYMERASE SIGMA-70 FACTOR ECF SUBFAMILY"/>
    <property type="match status" value="1"/>
</dbReference>
<evidence type="ECO:0000256" key="3">
    <source>
        <dbReference type="ARBA" id="ARBA00023082"/>
    </source>
</evidence>
<dbReference type="InterPro" id="IPR007627">
    <property type="entry name" value="RNA_pol_sigma70_r2"/>
</dbReference>
<keyword evidence="3" id="KW-0731">Sigma factor</keyword>